<dbReference type="EMBL" id="CDHN01000002">
    <property type="protein sequence ID" value="CEJ89326.1"/>
    <property type="molecule type" value="Genomic_DNA"/>
</dbReference>
<feature type="transmembrane region" description="Helical" evidence="1">
    <location>
        <begin position="56"/>
        <end position="72"/>
    </location>
</feature>
<organism evidence="2 3">
    <name type="scientific">[Torrubiella] hemipterigena</name>
    <dbReference type="NCBI Taxonomy" id="1531966"/>
    <lineage>
        <taxon>Eukaryota</taxon>
        <taxon>Fungi</taxon>
        <taxon>Dikarya</taxon>
        <taxon>Ascomycota</taxon>
        <taxon>Pezizomycotina</taxon>
        <taxon>Sordariomycetes</taxon>
        <taxon>Hypocreomycetidae</taxon>
        <taxon>Hypocreales</taxon>
        <taxon>Clavicipitaceae</taxon>
        <taxon>Clavicipitaceae incertae sedis</taxon>
        <taxon>'Torrubiella' clade</taxon>
    </lineage>
</organism>
<keyword evidence="3" id="KW-1185">Reference proteome</keyword>
<keyword evidence="1" id="KW-0812">Transmembrane</keyword>
<dbReference type="Proteomes" id="UP000039046">
    <property type="component" value="Unassembled WGS sequence"/>
</dbReference>
<sequence length="126" mass="13531">MVSSYIMNGALVAGLVPGFIGINGLIRPDFVLNKVSFPIPTEPEAKKLIHTLTRLFAIRNISVSFLIATVWTTGNPRLLGTAMGGALFVCVSDGFVSRSWVKGRETQHWGVVPIIIGLMAGLFGAF</sequence>
<gene>
    <name evidence="2" type="ORF">VHEMI05175</name>
</gene>
<dbReference type="Pfam" id="PF14087">
    <property type="entry name" value="DUF4267"/>
    <property type="match status" value="1"/>
</dbReference>
<feature type="transmembrane region" description="Helical" evidence="1">
    <location>
        <begin position="78"/>
        <end position="96"/>
    </location>
</feature>
<proteinExistence type="predicted"/>
<evidence type="ECO:0000313" key="3">
    <source>
        <dbReference type="Proteomes" id="UP000039046"/>
    </source>
</evidence>
<evidence type="ECO:0008006" key="4">
    <source>
        <dbReference type="Google" id="ProtNLM"/>
    </source>
</evidence>
<feature type="transmembrane region" description="Helical" evidence="1">
    <location>
        <begin position="108"/>
        <end position="125"/>
    </location>
</feature>
<keyword evidence="1" id="KW-1133">Transmembrane helix</keyword>
<evidence type="ECO:0000313" key="2">
    <source>
        <dbReference type="EMBL" id="CEJ89326.1"/>
    </source>
</evidence>
<accession>A0A0A1SX98</accession>
<name>A0A0A1SX98_9HYPO</name>
<feature type="transmembrane region" description="Helical" evidence="1">
    <location>
        <begin position="6"/>
        <end position="26"/>
    </location>
</feature>
<protein>
    <recommendedName>
        <fullName evidence="4">Integral membrane protein</fullName>
    </recommendedName>
</protein>
<dbReference type="OrthoDB" id="5216128at2759"/>
<dbReference type="InterPro" id="IPR025363">
    <property type="entry name" value="DUF4267"/>
</dbReference>
<dbReference type="HOGENOM" id="CLU_144283_0_0_1"/>
<reference evidence="2 3" key="1">
    <citation type="journal article" date="2015" name="Genome Announc.">
        <title>Draft Genome Sequence and Gene Annotation of the Entomopathogenic Fungus Verticillium hemipterigenum.</title>
        <authorList>
            <person name="Horn F."/>
            <person name="Habel A."/>
            <person name="Scharf D.H."/>
            <person name="Dworschak J."/>
            <person name="Brakhage A.A."/>
            <person name="Guthke R."/>
            <person name="Hertweck C."/>
            <person name="Linde J."/>
        </authorList>
    </citation>
    <scope>NUCLEOTIDE SEQUENCE [LARGE SCALE GENOMIC DNA]</scope>
</reference>
<keyword evidence="1" id="KW-0472">Membrane</keyword>
<dbReference type="AlphaFoldDB" id="A0A0A1SX98"/>
<evidence type="ECO:0000256" key="1">
    <source>
        <dbReference type="SAM" id="Phobius"/>
    </source>
</evidence>